<organism evidence="1 2">
    <name type="scientific">Caerostris darwini</name>
    <dbReference type="NCBI Taxonomy" id="1538125"/>
    <lineage>
        <taxon>Eukaryota</taxon>
        <taxon>Metazoa</taxon>
        <taxon>Ecdysozoa</taxon>
        <taxon>Arthropoda</taxon>
        <taxon>Chelicerata</taxon>
        <taxon>Arachnida</taxon>
        <taxon>Araneae</taxon>
        <taxon>Araneomorphae</taxon>
        <taxon>Entelegynae</taxon>
        <taxon>Araneoidea</taxon>
        <taxon>Araneidae</taxon>
        <taxon>Caerostris</taxon>
    </lineage>
</organism>
<name>A0AAV4QVF3_9ARAC</name>
<dbReference type="Proteomes" id="UP001054837">
    <property type="component" value="Unassembled WGS sequence"/>
</dbReference>
<protein>
    <submittedName>
        <fullName evidence="1">Uncharacterized protein</fullName>
    </submittedName>
</protein>
<proteinExistence type="predicted"/>
<evidence type="ECO:0000313" key="2">
    <source>
        <dbReference type="Proteomes" id="UP001054837"/>
    </source>
</evidence>
<dbReference type="AlphaFoldDB" id="A0AAV4QVF3"/>
<keyword evidence="2" id="KW-1185">Reference proteome</keyword>
<comment type="caution">
    <text evidence="1">The sequence shown here is derived from an EMBL/GenBank/DDBJ whole genome shotgun (WGS) entry which is preliminary data.</text>
</comment>
<evidence type="ECO:0000313" key="1">
    <source>
        <dbReference type="EMBL" id="GIY12071.1"/>
    </source>
</evidence>
<gene>
    <name evidence="1" type="ORF">CDAR_449861</name>
</gene>
<dbReference type="EMBL" id="BPLQ01004987">
    <property type="protein sequence ID" value="GIY12071.1"/>
    <property type="molecule type" value="Genomic_DNA"/>
</dbReference>
<sequence length="95" mass="10440">MIFNDERGEITFNGKNFLLPREDATVKSFSTTATVGSVFMRFGSNRFCCGNKKRKPAMLALAKRRVSSGAGRLMGRSVAIVTHVFCAAREGFVCL</sequence>
<reference evidence="1 2" key="1">
    <citation type="submission" date="2021-06" db="EMBL/GenBank/DDBJ databases">
        <title>Caerostris darwini draft genome.</title>
        <authorList>
            <person name="Kono N."/>
            <person name="Arakawa K."/>
        </authorList>
    </citation>
    <scope>NUCLEOTIDE SEQUENCE [LARGE SCALE GENOMIC DNA]</scope>
</reference>
<accession>A0AAV4QVF3</accession>